<gene>
    <name evidence="3" type="ORF">Tci_057409</name>
</gene>
<evidence type="ECO:0000313" key="3">
    <source>
        <dbReference type="EMBL" id="GEU85431.1"/>
    </source>
</evidence>
<protein>
    <recommendedName>
        <fullName evidence="4">Transposase (Putative), gypsy type</fullName>
    </recommendedName>
</protein>
<evidence type="ECO:0008006" key="4">
    <source>
        <dbReference type="Google" id="ProtNLM"/>
    </source>
</evidence>
<sequence length="722" mass="81041">MGRDTIQLEDVVSTISHEYLLEFTLEYGIPESLHPELPGPEEPMSFRRAESVFTPRWMSFSKRPGKNTPQCYTKPLDSLKNWNNRFFWVDERIFPTIVEWRTNALKDKMPSADSYSAADVTILNTRRTLIQKQPEALLCLVGLSRGYFLGDDVYPTFLYDDDRVLDIVPLLTATASRVIDMEETAVASGSLGTPSTLKKSPLDFANEDPPQMITKRGGTEQVQDELVQGIPHVENATMTEDEAEVNAPPKVLRKDHAAFRPAQSTLGGKSLAPMGLDVGSTVFTPATQDAPTTVSDPNPLSYTKPQPHFERDITESFRKTATEIPSENVATTKVQGMFSAESHESGKSTSFLFEDGSPGGIYQLGWGMTNNCRLDTLNACQDMVDHIVPPGYFSKLRHLPNTDFLSEYNINLARQVAIGSQLRLRFEQEVRLLKKAKAKIARRDQRIQAREEETKNLETLLEAEVDMKKAAKANNAELAKELESLSVQFSDLRVSNIQLSQQVSNLQAQVSGGEKIKAAFKEFKRYEDDRVEQRCGEMDARLDKLSVDFDEELYPHMLTGIAGRRWGMSEGLKHDIEHERAGRDLAAIEAYDPEADSKYVKALQDLKDLRCPQCIRDLRPSSSQLKIPIYHEVCDLEDPWAFKEEVLLEDAIAANKSWAKKKKKCRVVCRTHGVGFAHHARSDGIPVSVLTVAPRGLVILLADAATHTEVADKEDEPYPRLQ</sequence>
<evidence type="ECO:0000256" key="1">
    <source>
        <dbReference type="SAM" id="Coils"/>
    </source>
</evidence>
<feature type="region of interest" description="Disordered" evidence="2">
    <location>
        <begin position="288"/>
        <end position="307"/>
    </location>
</feature>
<organism evidence="3">
    <name type="scientific">Tanacetum cinerariifolium</name>
    <name type="common">Dalmatian daisy</name>
    <name type="synonym">Chrysanthemum cinerariifolium</name>
    <dbReference type="NCBI Taxonomy" id="118510"/>
    <lineage>
        <taxon>Eukaryota</taxon>
        <taxon>Viridiplantae</taxon>
        <taxon>Streptophyta</taxon>
        <taxon>Embryophyta</taxon>
        <taxon>Tracheophyta</taxon>
        <taxon>Spermatophyta</taxon>
        <taxon>Magnoliopsida</taxon>
        <taxon>eudicotyledons</taxon>
        <taxon>Gunneridae</taxon>
        <taxon>Pentapetalae</taxon>
        <taxon>asterids</taxon>
        <taxon>campanulids</taxon>
        <taxon>Asterales</taxon>
        <taxon>Asteraceae</taxon>
        <taxon>Asteroideae</taxon>
        <taxon>Anthemideae</taxon>
        <taxon>Anthemidinae</taxon>
        <taxon>Tanacetum</taxon>
    </lineage>
</organism>
<feature type="compositionally biased region" description="Polar residues" evidence="2">
    <location>
        <begin position="288"/>
        <end position="304"/>
    </location>
</feature>
<keyword evidence="1" id="KW-0175">Coiled coil</keyword>
<proteinExistence type="predicted"/>
<accession>A0A6L2NGN3</accession>
<reference evidence="3" key="1">
    <citation type="journal article" date="2019" name="Sci. Rep.">
        <title>Draft genome of Tanacetum cinerariifolium, the natural source of mosquito coil.</title>
        <authorList>
            <person name="Yamashiro T."/>
            <person name="Shiraishi A."/>
            <person name="Satake H."/>
            <person name="Nakayama K."/>
        </authorList>
    </citation>
    <scope>NUCLEOTIDE SEQUENCE</scope>
</reference>
<name>A0A6L2NGN3_TANCI</name>
<feature type="coiled-coil region" evidence="1">
    <location>
        <begin position="433"/>
        <end position="488"/>
    </location>
</feature>
<dbReference type="EMBL" id="BKCJ010009108">
    <property type="protein sequence ID" value="GEU85431.1"/>
    <property type="molecule type" value="Genomic_DNA"/>
</dbReference>
<evidence type="ECO:0000256" key="2">
    <source>
        <dbReference type="SAM" id="MobiDB-lite"/>
    </source>
</evidence>
<dbReference type="AlphaFoldDB" id="A0A6L2NGN3"/>
<comment type="caution">
    <text evidence="3">The sequence shown here is derived from an EMBL/GenBank/DDBJ whole genome shotgun (WGS) entry which is preliminary data.</text>
</comment>